<dbReference type="Proteomes" id="UP000606194">
    <property type="component" value="Unassembled WGS sequence"/>
</dbReference>
<keyword evidence="3" id="KW-1185">Reference proteome</keyword>
<reference evidence="2" key="1">
    <citation type="journal article" date="2014" name="Int. J. Syst. Evol. Microbiol.">
        <title>Complete genome sequence of Corynebacterium casei LMG S-19264T (=DSM 44701T), isolated from a smear-ripened cheese.</title>
        <authorList>
            <consortium name="US DOE Joint Genome Institute (JGI-PGF)"/>
            <person name="Walter F."/>
            <person name="Albersmeier A."/>
            <person name="Kalinowski J."/>
            <person name="Ruckert C."/>
        </authorList>
    </citation>
    <scope>NUCLEOTIDE SEQUENCE</scope>
    <source>
        <strain evidence="2">JCM 4386</strain>
    </source>
</reference>
<accession>A0A918G3L9</accession>
<organism evidence="2 3">
    <name type="scientific">Streptomyces humidus</name>
    <dbReference type="NCBI Taxonomy" id="52259"/>
    <lineage>
        <taxon>Bacteria</taxon>
        <taxon>Bacillati</taxon>
        <taxon>Actinomycetota</taxon>
        <taxon>Actinomycetes</taxon>
        <taxon>Kitasatosporales</taxon>
        <taxon>Streptomycetaceae</taxon>
        <taxon>Streptomyces</taxon>
    </lineage>
</organism>
<gene>
    <name evidence="2" type="ORF">GCM10010269_64620</name>
</gene>
<evidence type="ECO:0000313" key="2">
    <source>
        <dbReference type="EMBL" id="GGS16573.1"/>
    </source>
</evidence>
<name>A0A918G3L9_9ACTN</name>
<dbReference type="EMBL" id="BMTL01000033">
    <property type="protein sequence ID" value="GGS16573.1"/>
    <property type="molecule type" value="Genomic_DNA"/>
</dbReference>
<proteinExistence type="predicted"/>
<feature type="region of interest" description="Disordered" evidence="1">
    <location>
        <begin position="68"/>
        <end position="89"/>
    </location>
</feature>
<sequence length="109" mass="12009">MIIPVGCLHASTCPLFPHLNESLAGWRTYYCDNEANWRGCARYQMSLTGDRVPITLLPNGRHARHLAPRPARTASLARGPGSAEQTSAIPAEPERGWWARLAGWMKGNA</sequence>
<evidence type="ECO:0000256" key="1">
    <source>
        <dbReference type="SAM" id="MobiDB-lite"/>
    </source>
</evidence>
<comment type="caution">
    <text evidence="2">The sequence shown here is derived from an EMBL/GenBank/DDBJ whole genome shotgun (WGS) entry which is preliminary data.</text>
</comment>
<protein>
    <submittedName>
        <fullName evidence="2">Uncharacterized protein</fullName>
    </submittedName>
</protein>
<reference evidence="2" key="2">
    <citation type="submission" date="2020-09" db="EMBL/GenBank/DDBJ databases">
        <authorList>
            <person name="Sun Q."/>
            <person name="Ohkuma M."/>
        </authorList>
    </citation>
    <scope>NUCLEOTIDE SEQUENCE</scope>
    <source>
        <strain evidence="2">JCM 4386</strain>
    </source>
</reference>
<dbReference type="AlphaFoldDB" id="A0A918G3L9"/>
<evidence type="ECO:0000313" key="3">
    <source>
        <dbReference type="Proteomes" id="UP000606194"/>
    </source>
</evidence>